<feature type="compositionally biased region" description="Basic and acidic residues" evidence="1">
    <location>
        <begin position="172"/>
        <end position="209"/>
    </location>
</feature>
<feature type="compositionally biased region" description="Gly residues" evidence="1">
    <location>
        <begin position="285"/>
        <end position="315"/>
    </location>
</feature>
<feature type="region of interest" description="Disordered" evidence="1">
    <location>
        <begin position="75"/>
        <end position="245"/>
    </location>
</feature>
<feature type="compositionally biased region" description="Basic and acidic residues" evidence="1">
    <location>
        <begin position="98"/>
        <end position="114"/>
    </location>
</feature>
<dbReference type="Proteomes" id="UP000562352">
    <property type="component" value="Unassembled WGS sequence"/>
</dbReference>
<accession>A0A841D9E9</accession>
<feature type="region of interest" description="Disordered" evidence="1">
    <location>
        <begin position="272"/>
        <end position="323"/>
    </location>
</feature>
<dbReference type="EMBL" id="JACHJJ010000017">
    <property type="protein sequence ID" value="MBB5965473.1"/>
    <property type="molecule type" value="Genomic_DNA"/>
</dbReference>
<evidence type="ECO:0000313" key="3">
    <source>
        <dbReference type="Proteomes" id="UP000562352"/>
    </source>
</evidence>
<reference evidence="2 3" key="1">
    <citation type="submission" date="2020-08" db="EMBL/GenBank/DDBJ databases">
        <title>Genomic Encyclopedia of Type Strains, Phase III (KMG-III): the genomes of soil and plant-associated and newly described type strains.</title>
        <authorList>
            <person name="Whitman W."/>
        </authorList>
    </citation>
    <scope>NUCLEOTIDE SEQUENCE [LARGE SCALE GENOMIC DNA]</scope>
    <source>
        <strain evidence="2 3">CECT 3303</strain>
    </source>
</reference>
<proteinExistence type="predicted"/>
<comment type="caution">
    <text evidence="2">The sequence shown here is derived from an EMBL/GenBank/DDBJ whole genome shotgun (WGS) entry which is preliminary data.</text>
</comment>
<name>A0A841D9E9_PLAVE</name>
<dbReference type="RefSeq" id="WP_184944900.1">
    <property type="nucleotide sequence ID" value="NZ_BAAAWZ010000001.1"/>
</dbReference>
<organism evidence="2 3">
    <name type="scientific">Planomonospora venezuelensis</name>
    <dbReference type="NCBI Taxonomy" id="1999"/>
    <lineage>
        <taxon>Bacteria</taxon>
        <taxon>Bacillati</taxon>
        <taxon>Actinomycetota</taxon>
        <taxon>Actinomycetes</taxon>
        <taxon>Streptosporangiales</taxon>
        <taxon>Streptosporangiaceae</taxon>
        <taxon>Planomonospora</taxon>
    </lineage>
</organism>
<evidence type="ECO:0000313" key="2">
    <source>
        <dbReference type="EMBL" id="MBB5965473.1"/>
    </source>
</evidence>
<sequence>MGKFDGMDPELVRDLLSEIRQAAGQMRTIEGRITRLMGEAGLSSQSTHRPVQIAEACDVMVKDVSARVALLEKRIEQGTAPGSGTPDAASPAPGAETPARDTGKPETPRAEDLKPAVPGSGESPRVEDQSADDPPKPESGSKPEADSTPDPKPEADSKGDERSPRDGGGAQGDDRSGGSETKPDPKPEADSTPDPKPEADSKGDERSPRDGGGTQGDDPLDTPEKDHPDDIDQTGELRPQIVEVDGVKVLQIPLDPPTAEEVEALLEDIENIPPMDMPTMDGTGTDAGGQPGTGTDGGGQPGTGAGGTAPGGSGTPGDTVARWADDGSDVVSAEAGPLNLDALRTLVDNVREIEPLEMPGVQVPEGETWGEGAWVPMDVGPDGPAGEVDPADPLRPIPPPGGSSGASSGPQSA</sequence>
<keyword evidence="3" id="KW-1185">Reference proteome</keyword>
<feature type="compositionally biased region" description="Basic and acidic residues" evidence="1">
    <location>
        <begin position="124"/>
        <end position="165"/>
    </location>
</feature>
<gene>
    <name evidence="2" type="ORF">FHS22_004763</name>
</gene>
<feature type="region of interest" description="Disordered" evidence="1">
    <location>
        <begin position="357"/>
        <end position="413"/>
    </location>
</feature>
<protein>
    <submittedName>
        <fullName evidence="2">Uncharacterized protein</fullName>
    </submittedName>
</protein>
<dbReference type="AlphaFoldDB" id="A0A841D9E9"/>
<evidence type="ECO:0000256" key="1">
    <source>
        <dbReference type="SAM" id="MobiDB-lite"/>
    </source>
</evidence>